<dbReference type="AlphaFoldDB" id="A0A1W2GLV0"/>
<dbReference type="Proteomes" id="UP000192472">
    <property type="component" value="Unassembled WGS sequence"/>
</dbReference>
<proteinExistence type="predicted"/>
<accession>A0A1W2GLV0</accession>
<sequence length="565" mass="63163">MKTRNYILCILMLLSVVVHAQILEKEVVFDLDKREAGTAAINGYPNDIVVDDVKKQFELVYVTKAKKKYLVKNRIVFDYDLNHLTTIKDEIDMSGTAEDGPSVEIAKSNPNFRGEHIVQTSLQLTTTLASTYKLEKTEVTMDYDWTSGQYNSKVKVLEEVKAKTLFGKVMYNPYTTHYNNPLTGDLIYVNGVIEKTFSTTGFKISRVTPDLEKTDVDMIEFSYYQKFFDGGFITNEEGLQDKILIFAAAGGKGVYKPKNNQSPNANEWTFVRLGPNGKIKGRASFQTKVNNWNILGAVLKDGSVYVYGPGETKGVNEEHQKLMAIIGTGKQDAFQILKVTGNKTDFVAGPTLDAMNAVASKPANQKKIIEYDGRKVEFRNFNFATNGDMFISAQDYSKDARTTMPLYKDFFMFHFGKDGSFKRLYGIESVKDKSGLAGAVDPNTDPRFYPDNGEVFQGKGGAMYWNIYGVNRVDKYVSSWTSGNYEYTQTTWIPRLTGAIAKFDVASGSIDEVKEFGDGEFTLYNIPAIGTPSIAIENGTKKIYIGNGGTKGRQIWLGKMDPSKL</sequence>
<keyword evidence="3" id="KW-1185">Reference proteome</keyword>
<gene>
    <name evidence="2" type="ORF">SAMN04488029_3354</name>
</gene>
<evidence type="ECO:0000313" key="3">
    <source>
        <dbReference type="Proteomes" id="UP000192472"/>
    </source>
</evidence>
<feature type="chain" id="PRO_5012099752" evidence="1">
    <location>
        <begin position="21"/>
        <end position="565"/>
    </location>
</feature>
<evidence type="ECO:0000313" key="2">
    <source>
        <dbReference type="EMBL" id="SMD37328.1"/>
    </source>
</evidence>
<dbReference type="EMBL" id="FWYF01000003">
    <property type="protein sequence ID" value="SMD37328.1"/>
    <property type="molecule type" value="Genomic_DNA"/>
</dbReference>
<name>A0A1W2GLV0_REIFA</name>
<reference evidence="2 3" key="1">
    <citation type="submission" date="2017-04" db="EMBL/GenBank/DDBJ databases">
        <authorList>
            <person name="Afonso C.L."/>
            <person name="Miller P.J."/>
            <person name="Scott M.A."/>
            <person name="Spackman E."/>
            <person name="Goraichik I."/>
            <person name="Dimitrov K.M."/>
            <person name="Suarez D.L."/>
            <person name="Swayne D.E."/>
        </authorList>
    </citation>
    <scope>NUCLEOTIDE SEQUENCE [LARGE SCALE GENOMIC DNA]</scope>
    <source>
        <strain evidence="2 3">DSM 26133</strain>
    </source>
</reference>
<keyword evidence="1" id="KW-0732">Signal</keyword>
<evidence type="ECO:0000256" key="1">
    <source>
        <dbReference type="SAM" id="SignalP"/>
    </source>
</evidence>
<protein>
    <submittedName>
        <fullName evidence="2">Uncharacterized protein</fullName>
    </submittedName>
</protein>
<organism evidence="2 3">
    <name type="scientific">Reichenbachiella faecimaris</name>
    <dbReference type="NCBI Taxonomy" id="692418"/>
    <lineage>
        <taxon>Bacteria</taxon>
        <taxon>Pseudomonadati</taxon>
        <taxon>Bacteroidota</taxon>
        <taxon>Cytophagia</taxon>
        <taxon>Cytophagales</taxon>
        <taxon>Reichenbachiellaceae</taxon>
        <taxon>Reichenbachiella</taxon>
    </lineage>
</organism>
<dbReference type="RefSeq" id="WP_139793942.1">
    <property type="nucleotide sequence ID" value="NZ_FWYF01000003.1"/>
</dbReference>
<dbReference type="OrthoDB" id="1488720at2"/>
<feature type="signal peptide" evidence="1">
    <location>
        <begin position="1"/>
        <end position="20"/>
    </location>
</feature>